<dbReference type="KEGG" id="mgy:MGMSRv2__1505"/>
<evidence type="ECO:0000313" key="2">
    <source>
        <dbReference type="Proteomes" id="UP000018922"/>
    </source>
</evidence>
<dbReference type="EMBL" id="HG794546">
    <property type="protein sequence ID" value="CDK98720.1"/>
    <property type="molecule type" value="Genomic_DNA"/>
</dbReference>
<sequence length="400" mass="44895">MTGGMSTAGDGFEAKVANLVAVTQKLDVQRILQVRRLTMADPQSLKWASARQLDLVFNVILAKALERTDMAEILAASTQHFDPMLPPGPEDQVDKERWLLFDLAKPILSGASASTTETTEAVMDQIEADGDDHGDDDEYSPQSYGDFATMFDDSISRYVKRTLAVIAAGGNRPHIPLPFYLAPPFASCYLHVLRDTLLPAMRSSRRMKELAVSRNWTEAGAGGRIIGMIQAGGSDNAILHHWDSRWQVFHPEHVIKGKDGKPRPRKAEDDPWQLFQDDAAKHGYIPPYPSDIPMLQRIVRLDGEVLADAWGQLAQMYEQEFQPKTRAEQGRAGSFRDGLLKFIDKLEFHGGDILTIKAFFDCPKVDRLFIKQMIQILGRTDKERMMRAPLLIGFYNDLPK</sequence>
<accession>V6EZP4</accession>
<reference evidence="1 2" key="1">
    <citation type="journal article" date="2014" name="Genome Announc.">
        <title>Complete genome sequence of Magnetospirillum gryphiswaldense MSR-1.</title>
        <authorList>
            <person name="Wang X."/>
            <person name="Wang Q."/>
            <person name="Zhang W."/>
            <person name="Wang Y."/>
            <person name="Li L."/>
            <person name="Wen T."/>
            <person name="Zhang T."/>
            <person name="Zhang Y."/>
            <person name="Xu J."/>
            <person name="Hu J."/>
            <person name="Li S."/>
            <person name="Liu L."/>
            <person name="Liu J."/>
            <person name="Jiang W."/>
            <person name="Tian J."/>
            <person name="Li Y."/>
            <person name="Schuler D."/>
            <person name="Wang L."/>
            <person name="Li J."/>
        </authorList>
    </citation>
    <scope>NUCLEOTIDE SEQUENCE [LARGE SCALE GENOMIC DNA]</scope>
    <source>
        <strain evidence="2">DSM 6361 / JCM 21280 / NBRC 15271 / MSR-1</strain>
    </source>
</reference>
<protein>
    <submittedName>
        <fullName evidence="1">Uncharacterized protein</fullName>
    </submittedName>
</protein>
<name>V6EZP4_MAGGM</name>
<keyword evidence="2" id="KW-1185">Reference proteome</keyword>
<organism evidence="1 2">
    <name type="scientific">Magnetospirillum gryphiswaldense (strain DSM 6361 / JCM 21280 / NBRC 15271 / MSR-1)</name>
    <dbReference type="NCBI Taxonomy" id="431944"/>
    <lineage>
        <taxon>Bacteria</taxon>
        <taxon>Pseudomonadati</taxon>
        <taxon>Pseudomonadota</taxon>
        <taxon>Alphaproteobacteria</taxon>
        <taxon>Rhodospirillales</taxon>
        <taxon>Rhodospirillaceae</taxon>
        <taxon>Magnetospirillum</taxon>
    </lineage>
</organism>
<gene>
    <name evidence="1" type="ordered locus">MGMSRv2__1505</name>
</gene>
<evidence type="ECO:0000313" key="1">
    <source>
        <dbReference type="EMBL" id="CDK98720.1"/>
    </source>
</evidence>
<proteinExistence type="predicted"/>
<dbReference type="HOGENOM" id="CLU_688490_0_0_5"/>
<dbReference type="eggNOG" id="COG2703">
    <property type="taxonomic scope" value="Bacteria"/>
</dbReference>
<dbReference type="AlphaFoldDB" id="V6EZP4"/>
<dbReference type="Proteomes" id="UP000018922">
    <property type="component" value="Chromosome I"/>
</dbReference>
<dbReference type="STRING" id="1430440.MGMSRv2__1505"/>